<dbReference type="GO" id="GO:0008168">
    <property type="term" value="F:methyltransferase activity"/>
    <property type="evidence" value="ECO:0007669"/>
    <property type="project" value="UniProtKB-KW"/>
</dbReference>
<sequence>MENVEFNSKYWDGSYDWVGGGEEWSEMWGGSRAQWLGSLYPRVSAFLPTQSVLEIAPGFGRWTRFLLAACERYQGVDLSQECVDACIKRFESAVHARFLRNDGTSLDAIPDGSIDFIFSFDSLVHASGDVLDAYIPQIIAKLSPRGAAFIHHSNWLDAGKGLSNDHGRAVDVSHEAVLDKINASGGRMLIQELINWGAGTCTDCLTTFSKSDAFQDWTPMALENPGFMHEGNYIRKFQSPYSHIAMQGSKR</sequence>
<dbReference type="InterPro" id="IPR029063">
    <property type="entry name" value="SAM-dependent_MTases_sf"/>
</dbReference>
<dbReference type="RefSeq" id="WP_097190200.1">
    <property type="nucleotide sequence ID" value="NZ_OCSU01000002.1"/>
</dbReference>
<gene>
    <name evidence="3" type="ORF">SAMN05446927_4072</name>
</gene>
<protein>
    <submittedName>
        <fullName evidence="3">Methyltransferase domain-containing protein</fullName>
    </submittedName>
</protein>
<comment type="caution">
    <text evidence="3">The sequence shown here is derived from an EMBL/GenBank/DDBJ whole genome shotgun (WGS) entry which is preliminary data.</text>
</comment>
<organism evidence="3 4">
    <name type="scientific">Caballeronia arationis</name>
    <dbReference type="NCBI Taxonomy" id="1777142"/>
    <lineage>
        <taxon>Bacteria</taxon>
        <taxon>Pseudomonadati</taxon>
        <taxon>Pseudomonadota</taxon>
        <taxon>Betaproteobacteria</taxon>
        <taxon>Burkholderiales</taxon>
        <taxon>Burkholderiaceae</taxon>
        <taxon>Caballeronia</taxon>
    </lineage>
</organism>
<feature type="domain" description="Methyltransferase" evidence="2">
    <location>
        <begin position="52"/>
        <end position="146"/>
    </location>
</feature>
<evidence type="ECO:0000256" key="1">
    <source>
        <dbReference type="ARBA" id="ARBA00022679"/>
    </source>
</evidence>
<keyword evidence="4" id="KW-1185">Reference proteome</keyword>
<reference evidence="3 4" key="1">
    <citation type="submission" date="2017-09" db="EMBL/GenBank/DDBJ databases">
        <authorList>
            <person name="Varghese N."/>
            <person name="Submissions S."/>
        </authorList>
    </citation>
    <scope>NUCLEOTIDE SEQUENCE [LARGE SCALE GENOMIC DNA]</scope>
    <source>
        <strain evidence="3 4">OK806</strain>
    </source>
</reference>
<name>A0A7Z7I7R2_9BURK</name>
<dbReference type="AlphaFoldDB" id="A0A7Z7I7R2"/>
<accession>A0A7Z7I7R2</accession>
<dbReference type="PANTHER" id="PTHR43861">
    <property type="entry name" value="TRANS-ACONITATE 2-METHYLTRANSFERASE-RELATED"/>
    <property type="match status" value="1"/>
</dbReference>
<dbReference type="Pfam" id="PF13649">
    <property type="entry name" value="Methyltransf_25"/>
    <property type="match status" value="1"/>
</dbReference>
<dbReference type="EMBL" id="OCSU01000002">
    <property type="protein sequence ID" value="SOE80822.1"/>
    <property type="molecule type" value="Genomic_DNA"/>
</dbReference>
<dbReference type="CDD" id="cd02440">
    <property type="entry name" value="AdoMet_MTases"/>
    <property type="match status" value="1"/>
</dbReference>
<dbReference type="Proteomes" id="UP000219522">
    <property type="component" value="Unassembled WGS sequence"/>
</dbReference>
<evidence type="ECO:0000259" key="2">
    <source>
        <dbReference type="Pfam" id="PF13649"/>
    </source>
</evidence>
<keyword evidence="3" id="KW-0489">Methyltransferase</keyword>
<evidence type="ECO:0000313" key="3">
    <source>
        <dbReference type="EMBL" id="SOE80822.1"/>
    </source>
</evidence>
<proteinExistence type="predicted"/>
<dbReference type="SUPFAM" id="SSF53335">
    <property type="entry name" value="S-adenosyl-L-methionine-dependent methyltransferases"/>
    <property type="match status" value="1"/>
</dbReference>
<dbReference type="GO" id="GO:0032259">
    <property type="term" value="P:methylation"/>
    <property type="evidence" value="ECO:0007669"/>
    <property type="project" value="UniProtKB-KW"/>
</dbReference>
<evidence type="ECO:0000313" key="4">
    <source>
        <dbReference type="Proteomes" id="UP000219522"/>
    </source>
</evidence>
<dbReference type="InterPro" id="IPR041698">
    <property type="entry name" value="Methyltransf_25"/>
</dbReference>
<dbReference type="Gene3D" id="3.40.50.150">
    <property type="entry name" value="Vaccinia Virus protein VP39"/>
    <property type="match status" value="1"/>
</dbReference>
<keyword evidence="1 3" id="KW-0808">Transferase</keyword>